<dbReference type="OrthoDB" id="542358at2759"/>
<feature type="compositionally biased region" description="Low complexity" evidence="1">
    <location>
        <begin position="842"/>
        <end position="865"/>
    </location>
</feature>
<gene>
    <name evidence="2" type="ORF">HXX76_013793</name>
</gene>
<organism evidence="2 3">
    <name type="scientific">Chlamydomonas incerta</name>
    <dbReference type="NCBI Taxonomy" id="51695"/>
    <lineage>
        <taxon>Eukaryota</taxon>
        <taxon>Viridiplantae</taxon>
        <taxon>Chlorophyta</taxon>
        <taxon>core chlorophytes</taxon>
        <taxon>Chlorophyceae</taxon>
        <taxon>CS clade</taxon>
        <taxon>Chlamydomonadales</taxon>
        <taxon>Chlamydomonadaceae</taxon>
        <taxon>Chlamydomonas</taxon>
    </lineage>
</organism>
<feature type="compositionally biased region" description="Low complexity" evidence="1">
    <location>
        <begin position="353"/>
        <end position="362"/>
    </location>
</feature>
<feature type="region of interest" description="Disordered" evidence="1">
    <location>
        <begin position="764"/>
        <end position="818"/>
    </location>
</feature>
<feature type="region of interest" description="Disordered" evidence="1">
    <location>
        <begin position="443"/>
        <end position="462"/>
    </location>
</feature>
<dbReference type="Proteomes" id="UP000650467">
    <property type="component" value="Unassembled WGS sequence"/>
</dbReference>
<evidence type="ECO:0000313" key="3">
    <source>
        <dbReference type="Proteomes" id="UP000650467"/>
    </source>
</evidence>
<keyword evidence="3" id="KW-1185">Reference proteome</keyword>
<feature type="compositionally biased region" description="Low complexity" evidence="1">
    <location>
        <begin position="803"/>
        <end position="815"/>
    </location>
</feature>
<reference evidence="2" key="1">
    <citation type="journal article" date="2020" name="bioRxiv">
        <title>Comparative genomics of Chlamydomonas.</title>
        <authorList>
            <person name="Craig R.J."/>
            <person name="Hasan A.R."/>
            <person name="Ness R.W."/>
            <person name="Keightley P.D."/>
        </authorList>
    </citation>
    <scope>NUCLEOTIDE SEQUENCE</scope>
    <source>
        <strain evidence="2">SAG 7.73</strain>
    </source>
</reference>
<feature type="compositionally biased region" description="Gly residues" evidence="1">
    <location>
        <begin position="771"/>
        <end position="784"/>
    </location>
</feature>
<feature type="region of interest" description="Disordered" evidence="1">
    <location>
        <begin position="325"/>
        <end position="380"/>
    </location>
</feature>
<feature type="region of interest" description="Disordered" evidence="1">
    <location>
        <begin position="842"/>
        <end position="867"/>
    </location>
</feature>
<accession>A0A835SEA3</accession>
<dbReference type="EMBL" id="JAEHOC010000056">
    <property type="protein sequence ID" value="KAG2425379.1"/>
    <property type="molecule type" value="Genomic_DNA"/>
</dbReference>
<evidence type="ECO:0000256" key="1">
    <source>
        <dbReference type="SAM" id="MobiDB-lite"/>
    </source>
</evidence>
<dbReference type="AlphaFoldDB" id="A0A835SEA3"/>
<evidence type="ECO:0000313" key="2">
    <source>
        <dbReference type="EMBL" id="KAG2425379.1"/>
    </source>
</evidence>
<proteinExistence type="predicted"/>
<sequence>MIDLLDAVTSADDGAQRAFVAALPISARHALRLVSKSMRQFVNSHVYKVRISVDTNTSTWARTLEGLSGLHQRFPRVATLDLTMGADAAGPAPLWDALRGIGATGAFSHVHQLRLTSIGIRRARPKPQPLAAKDGGEYGGNRHRRRRRRIRCGYDYDDDGYDLYDDDGSEGHGTSDDEYSYSDGYEYSLEDDVNSLYSRSFSLDGFHFDRYGWDEEQGMHIDELPEFVRGPLPLDEQAAAAIVATWPSLTDLEFAGDWELTGATAVYQTLACAGGQRGAAGAGAYSGPPGGALRQLSLPLRLYHDRAIRLLRGLTHLTLSAAGDHDSADFEEPFEPGPDAGGGSDSEGDGARPRGAGAQEAAGGVGAAGGAAAATGDDDRAGERQALEDMLADIVLEGEDDIQDMLDYPMEYGLSLEEVMVLGAARAEAIMEEALRRGLAGPEAAAAMQGRSTRHPERRCNQEGRRKLAGLARLEALREVTLSGLSRHLLPAARTPREVVEALPRQLAVVRMRNRDWKVQCLVAQELPTWSRHGAGLGGFGIFGDMLAGGRNDLPQQLREELVVDVAGAAVTLRGKVRSMVDLAELVHALVGDAADGPVRRVVVPELNLTPPRMIREPREPGLLGLGGGGAGGGGGAVPFQERLPPQHTAAARYLSGFAAAGGRLEVELAVAGYKAAPALLAWLREGAPLPRRLVLHAHGSYDGGRYMGFVESLGRVLAPDYVPQQLCLSGYVPSPAALEAALQPFPALPCLVAQVHLEARGGADSAAAPGGRGAGAGRGGGRGRFGRNNNSYGGRGGGRGFAGNQQQEAVAAAPPKDPVPEEYAAVLRAVAKKVRPVEAATAGASRAGQSTGRAAAATGASSNSGTGGWCAVPCRLLPGFQKAMLAALGREMGPDGAAGSGGAPGAAGSGGGAAACMDAAGGAMWVQVAEAKGGKRWLCAASSAEGVRAARRLIGSFTQ</sequence>
<comment type="caution">
    <text evidence="2">The sequence shown here is derived from an EMBL/GenBank/DDBJ whole genome shotgun (WGS) entry which is preliminary data.</text>
</comment>
<protein>
    <submittedName>
        <fullName evidence="2">Uncharacterized protein</fullName>
    </submittedName>
</protein>
<name>A0A835SEA3_CHLIN</name>